<dbReference type="RefSeq" id="WP_158357823.1">
    <property type="nucleotide sequence ID" value="NZ_JAOQJF010000005.1"/>
</dbReference>
<dbReference type="InterPro" id="IPR000182">
    <property type="entry name" value="GNAT_dom"/>
</dbReference>
<proteinExistence type="predicted"/>
<dbReference type="SUPFAM" id="SSF55729">
    <property type="entry name" value="Acyl-CoA N-acyltransferases (Nat)"/>
    <property type="match status" value="1"/>
</dbReference>
<name>A0ABT2UWU6_9FIRM</name>
<reference evidence="2 3" key="1">
    <citation type="journal article" date="2021" name="ISME Commun">
        <title>Automated analysis of genomic sequences facilitates high-throughput and comprehensive description of bacteria.</title>
        <authorList>
            <person name="Hitch T.C.A."/>
        </authorList>
    </citation>
    <scope>NUCLEOTIDE SEQUENCE [LARGE SCALE GENOMIC DNA]</scope>
    <source>
        <strain evidence="3">f_CCE</strain>
    </source>
</reference>
<dbReference type="Gene3D" id="3.40.630.30">
    <property type="match status" value="1"/>
</dbReference>
<evidence type="ECO:0000313" key="2">
    <source>
        <dbReference type="EMBL" id="MCU6799109.1"/>
    </source>
</evidence>
<protein>
    <submittedName>
        <fullName evidence="2">GNAT family N-acetyltransferase</fullName>
    </submittedName>
</protein>
<dbReference type="PANTHER" id="PTHR13538:SF4">
    <property type="entry name" value="N-ALPHA-ACETYLTRANSFERASE 80"/>
    <property type="match status" value="1"/>
</dbReference>
<accession>A0ABT2UWU6</accession>
<feature type="domain" description="N-acetyltransferase" evidence="1">
    <location>
        <begin position="1"/>
        <end position="151"/>
    </location>
</feature>
<sequence length="153" mass="18094">MDYKIVRLTDRPELKEQAARWFHEKWRIPLEAYMESMEECLEEKGPVPQWYMALDGERIIGGMGVIENDFHDRKDLAPNVCAVYTEEDWRGRGVAGSLLRYVCADMKEKGIDPLYLITDHTSFYERYGWEYLCMVQGEGEAEKIRMYIHRGEE</sequence>
<dbReference type="Pfam" id="PF13527">
    <property type="entry name" value="Acetyltransf_9"/>
    <property type="match status" value="1"/>
</dbReference>
<organism evidence="2 3">
    <name type="scientific">Alitiscatomonas aceti</name>
    <dbReference type="NCBI Taxonomy" id="2981724"/>
    <lineage>
        <taxon>Bacteria</taxon>
        <taxon>Bacillati</taxon>
        <taxon>Bacillota</taxon>
        <taxon>Clostridia</taxon>
        <taxon>Lachnospirales</taxon>
        <taxon>Lachnospiraceae</taxon>
        <taxon>Alitiscatomonas</taxon>
    </lineage>
</organism>
<dbReference type="PANTHER" id="PTHR13538">
    <property type="entry name" value="N-ACETYLTRANSFERASE 6"/>
    <property type="match status" value="1"/>
</dbReference>
<dbReference type="PROSITE" id="PS51186">
    <property type="entry name" value="GNAT"/>
    <property type="match status" value="1"/>
</dbReference>
<dbReference type="CDD" id="cd04301">
    <property type="entry name" value="NAT_SF"/>
    <property type="match status" value="1"/>
</dbReference>
<keyword evidence="3" id="KW-1185">Reference proteome</keyword>
<dbReference type="Proteomes" id="UP001652395">
    <property type="component" value="Unassembled WGS sequence"/>
</dbReference>
<evidence type="ECO:0000313" key="3">
    <source>
        <dbReference type="Proteomes" id="UP001652395"/>
    </source>
</evidence>
<dbReference type="InterPro" id="IPR039840">
    <property type="entry name" value="NAA80"/>
</dbReference>
<dbReference type="InterPro" id="IPR016181">
    <property type="entry name" value="Acyl_CoA_acyltransferase"/>
</dbReference>
<comment type="caution">
    <text evidence="2">The sequence shown here is derived from an EMBL/GenBank/DDBJ whole genome shotgun (WGS) entry which is preliminary data.</text>
</comment>
<evidence type="ECO:0000259" key="1">
    <source>
        <dbReference type="PROSITE" id="PS51186"/>
    </source>
</evidence>
<dbReference type="EMBL" id="JAOQJF010000005">
    <property type="protein sequence ID" value="MCU6799109.1"/>
    <property type="molecule type" value="Genomic_DNA"/>
</dbReference>
<gene>
    <name evidence="2" type="ORF">OCV69_04030</name>
</gene>